<evidence type="ECO:0000313" key="7">
    <source>
        <dbReference type="Proteomes" id="UP000236959"/>
    </source>
</evidence>
<dbReference type="GO" id="GO:0046872">
    <property type="term" value="F:metal ion binding"/>
    <property type="evidence" value="ECO:0007669"/>
    <property type="project" value="UniProtKB-KW"/>
</dbReference>
<evidence type="ECO:0000259" key="5">
    <source>
        <dbReference type="PROSITE" id="PS51891"/>
    </source>
</evidence>
<protein>
    <recommendedName>
        <fullName evidence="5">CENP-V/GFA domain-containing protein</fullName>
    </recommendedName>
</protein>
<comment type="similarity">
    <text evidence="1">Belongs to the Gfa family.</text>
</comment>
<keyword evidence="4" id="KW-0456">Lyase</keyword>
<evidence type="ECO:0000313" key="6">
    <source>
        <dbReference type="EMBL" id="POF27977.1"/>
    </source>
</evidence>
<dbReference type="GO" id="GO:0016846">
    <property type="term" value="F:carbon-sulfur lyase activity"/>
    <property type="evidence" value="ECO:0007669"/>
    <property type="project" value="InterPro"/>
</dbReference>
<feature type="domain" description="CENP-V/GFA" evidence="5">
    <location>
        <begin position="14"/>
        <end position="115"/>
    </location>
</feature>
<name>A0A2S3UJV6_9HYPH</name>
<organism evidence="6 7">
    <name type="scientific">Roseibium marinum</name>
    <dbReference type="NCBI Taxonomy" id="281252"/>
    <lineage>
        <taxon>Bacteria</taxon>
        <taxon>Pseudomonadati</taxon>
        <taxon>Pseudomonadota</taxon>
        <taxon>Alphaproteobacteria</taxon>
        <taxon>Hyphomicrobiales</taxon>
        <taxon>Stappiaceae</taxon>
        <taxon>Roseibium</taxon>
    </lineage>
</organism>
<evidence type="ECO:0000256" key="1">
    <source>
        <dbReference type="ARBA" id="ARBA00005495"/>
    </source>
</evidence>
<dbReference type="InterPro" id="IPR011057">
    <property type="entry name" value="Mss4-like_sf"/>
</dbReference>
<accession>A0A2S3UJV6</accession>
<dbReference type="Pfam" id="PF04828">
    <property type="entry name" value="GFA"/>
    <property type="match status" value="1"/>
</dbReference>
<dbReference type="EMBL" id="PPCN01000019">
    <property type="protein sequence ID" value="POF27977.1"/>
    <property type="molecule type" value="Genomic_DNA"/>
</dbReference>
<dbReference type="RefSeq" id="WP_208987738.1">
    <property type="nucleotide sequence ID" value="NZ_PPCN01000019.1"/>
</dbReference>
<dbReference type="PANTHER" id="PTHR33337">
    <property type="entry name" value="GFA DOMAIN-CONTAINING PROTEIN"/>
    <property type="match status" value="1"/>
</dbReference>
<reference evidence="6 7" key="1">
    <citation type="submission" date="2018-01" db="EMBL/GenBank/DDBJ databases">
        <title>Genomic Encyclopedia of Archaeal and Bacterial Type Strains, Phase II (KMG-II): from individual species to whole genera.</title>
        <authorList>
            <person name="Goeker M."/>
        </authorList>
    </citation>
    <scope>NUCLEOTIDE SEQUENCE [LARGE SCALE GENOMIC DNA]</scope>
    <source>
        <strain evidence="6 7">DSM 17023</strain>
    </source>
</reference>
<evidence type="ECO:0000256" key="3">
    <source>
        <dbReference type="ARBA" id="ARBA00022833"/>
    </source>
</evidence>
<keyword evidence="2" id="KW-0479">Metal-binding</keyword>
<dbReference type="Gene3D" id="3.90.1590.10">
    <property type="entry name" value="glutathione-dependent formaldehyde- activating enzyme (gfa)"/>
    <property type="match status" value="1"/>
</dbReference>
<keyword evidence="7" id="KW-1185">Reference proteome</keyword>
<dbReference type="PROSITE" id="PS51891">
    <property type="entry name" value="CENP_V_GFA"/>
    <property type="match status" value="1"/>
</dbReference>
<dbReference type="Proteomes" id="UP000236959">
    <property type="component" value="Unassembled WGS sequence"/>
</dbReference>
<dbReference type="AlphaFoldDB" id="A0A2S3UJV6"/>
<evidence type="ECO:0000256" key="4">
    <source>
        <dbReference type="ARBA" id="ARBA00023239"/>
    </source>
</evidence>
<comment type="caution">
    <text evidence="6">The sequence shown here is derived from an EMBL/GenBank/DDBJ whole genome shotgun (WGS) entry which is preliminary data.</text>
</comment>
<dbReference type="InterPro" id="IPR006913">
    <property type="entry name" value="CENP-V/GFA"/>
</dbReference>
<sequence length="158" mass="17312">MTDIAHVTLPDLPIEGGCQCGQLRYRITKPPLTYYACHCTVCQRQSGSAFGSSLMLEADGVELTGTCETFGPTGGSGRPMECTFCPSCGVRITHRKVGSDILVVKPGTLDRRSWLVPAGHIFTATRLPWIRLGEEDGLLFEDAPDLPALKERWRRMTG</sequence>
<evidence type="ECO:0000256" key="2">
    <source>
        <dbReference type="ARBA" id="ARBA00022723"/>
    </source>
</evidence>
<dbReference type="SUPFAM" id="SSF51316">
    <property type="entry name" value="Mss4-like"/>
    <property type="match status" value="1"/>
</dbReference>
<dbReference type="PANTHER" id="PTHR33337:SF33">
    <property type="entry name" value="CENP-V_GFA DOMAIN-CONTAINING PROTEIN"/>
    <property type="match status" value="1"/>
</dbReference>
<keyword evidence="3" id="KW-0862">Zinc</keyword>
<gene>
    <name evidence="6" type="ORF">CLV41_11958</name>
</gene>
<proteinExistence type="inferred from homology"/>